<evidence type="ECO:0000313" key="16">
    <source>
        <dbReference type="Proteomes" id="UP000475545"/>
    </source>
</evidence>
<accession>A0A6L7GX97</accession>
<evidence type="ECO:0000256" key="2">
    <source>
        <dbReference type="ARBA" id="ARBA00022448"/>
    </source>
</evidence>
<protein>
    <recommendedName>
        <fullName evidence="11">Trehalose import ATP-binding protein SugC</fullName>
    </recommendedName>
    <alternativeName>
        <fullName evidence="13">Nucleotide-binding domain of SugABC transporter</fullName>
    </alternativeName>
    <alternativeName>
        <fullName evidence="12">SugABC transporter ATPase SugC</fullName>
    </alternativeName>
</protein>
<reference evidence="15 16" key="1">
    <citation type="submission" date="2019-11" db="EMBL/GenBank/DDBJ databases">
        <title>Gordonia sp. nov., a novel actinobacterium isolated from mangrove soil in Hainan.</title>
        <authorList>
            <person name="Huang X."/>
            <person name="Xie Y."/>
            <person name="Chu X."/>
            <person name="Xiao K."/>
        </authorList>
    </citation>
    <scope>NUCLEOTIDE SEQUENCE [LARGE SCALE GENOMIC DNA]</scope>
    <source>
        <strain evidence="15 16">HNM0687</strain>
    </source>
</reference>
<evidence type="ECO:0000256" key="13">
    <source>
        <dbReference type="ARBA" id="ARBA00082626"/>
    </source>
</evidence>
<comment type="function">
    <text evidence="9">Part of the ABC transporter complex LpqY-SugA-SugB-SugC, which is highly specific for uptake of trehalose. Involved in the recycling of extracellular trehalose released from trehalose-containing molecules synthesized by M.tuberculosis. Trehalose uptake is essential for virulence. Responsible for energy coupling to the transport system.</text>
</comment>
<dbReference type="InterPro" id="IPR027417">
    <property type="entry name" value="P-loop_NTPase"/>
</dbReference>
<dbReference type="InterPro" id="IPR013611">
    <property type="entry name" value="Transp-assoc_OB_typ2"/>
</dbReference>
<organism evidence="15 16">
    <name type="scientific">Gordonia mangrovi</name>
    <dbReference type="NCBI Taxonomy" id="2665643"/>
    <lineage>
        <taxon>Bacteria</taxon>
        <taxon>Bacillati</taxon>
        <taxon>Actinomycetota</taxon>
        <taxon>Actinomycetes</taxon>
        <taxon>Mycobacteriales</taxon>
        <taxon>Gordoniaceae</taxon>
        <taxon>Gordonia</taxon>
    </lineage>
</organism>
<dbReference type="SUPFAM" id="SSF50331">
    <property type="entry name" value="MOP-like"/>
    <property type="match status" value="1"/>
</dbReference>
<dbReference type="GO" id="GO:0015408">
    <property type="term" value="F:ABC-type ferric iron transporter activity"/>
    <property type="evidence" value="ECO:0007669"/>
    <property type="project" value="InterPro"/>
</dbReference>
<dbReference type="Gene3D" id="3.40.50.300">
    <property type="entry name" value="P-loop containing nucleotide triphosphate hydrolases"/>
    <property type="match status" value="1"/>
</dbReference>
<comment type="subunit">
    <text evidence="10">Monomer. Homodimerizes in the presence of ATP. The complex is composed of two ATP-binding proteins (SugC), two transmembrane proteins (SugA and SugB) and a solute-binding protein (LpqY).</text>
</comment>
<evidence type="ECO:0000256" key="5">
    <source>
        <dbReference type="ARBA" id="ARBA00022840"/>
    </source>
</evidence>
<dbReference type="CDD" id="cd03259">
    <property type="entry name" value="ABC_Carb_Solutes_like"/>
    <property type="match status" value="1"/>
</dbReference>
<proteinExistence type="predicted"/>
<gene>
    <name evidence="15" type="ORF">GIY30_22990</name>
</gene>
<dbReference type="PANTHER" id="PTHR43875:SF15">
    <property type="entry name" value="TREHALOSE IMPORT ATP-BINDING PROTEIN SUGC"/>
    <property type="match status" value="1"/>
</dbReference>
<dbReference type="AlphaFoldDB" id="A0A6L7GX97"/>
<keyword evidence="4" id="KW-0547">Nucleotide-binding</keyword>
<evidence type="ECO:0000256" key="11">
    <source>
        <dbReference type="ARBA" id="ARBA00072105"/>
    </source>
</evidence>
<evidence type="ECO:0000256" key="6">
    <source>
        <dbReference type="ARBA" id="ARBA00022967"/>
    </source>
</evidence>
<evidence type="ECO:0000256" key="1">
    <source>
        <dbReference type="ARBA" id="ARBA00004515"/>
    </source>
</evidence>
<evidence type="ECO:0000256" key="8">
    <source>
        <dbReference type="ARBA" id="ARBA00050305"/>
    </source>
</evidence>
<evidence type="ECO:0000259" key="14">
    <source>
        <dbReference type="PROSITE" id="PS50893"/>
    </source>
</evidence>
<dbReference type="InterPro" id="IPR017871">
    <property type="entry name" value="ABC_transporter-like_CS"/>
</dbReference>
<evidence type="ECO:0000256" key="4">
    <source>
        <dbReference type="ARBA" id="ARBA00022741"/>
    </source>
</evidence>
<dbReference type="InterPro" id="IPR003593">
    <property type="entry name" value="AAA+_ATPase"/>
</dbReference>
<keyword evidence="3" id="KW-1003">Cell membrane</keyword>
<sequence length="375" mass="41224">MAYVSIEGLTKNFKGNPPTTAVDDLHLEIEEGEFLVLLGPSGCGKTTTLRCLAGLERPAEGRIVAGSSTVYDSARRVDVAPDKRSIGMVFQSYALWPHMTVRKNIRYPLAARHLRDKIKDGSVERIAEAVHCGGLLDRYPAQLSGGQQQRVALARGLVSEPDLVLFDEPLSNLDARLRQQVRAELHELHRTRPFTAVFVTHDQSEALSLGQRMAIMRTGTIEQIGNPREVFEHPVSDYVAEFIGMSERLELTRNGDGWSCDGQALEANGNHVPISAPAGVVRLRPDDLRLVEDLSLLRDNELGLEATVMDVSYGGRHLDVSVQLTGSDTRVNAQVSTKSSGGQLDRWATGERTVIAFELRNARYFELESSLAVAA</sequence>
<dbReference type="RefSeq" id="WP_160904394.1">
    <property type="nucleotide sequence ID" value="NZ_WMBR01000009.1"/>
</dbReference>
<feature type="domain" description="ABC transporter" evidence="14">
    <location>
        <begin position="4"/>
        <end position="243"/>
    </location>
</feature>
<name>A0A6L7GX97_9ACTN</name>
<evidence type="ECO:0000256" key="10">
    <source>
        <dbReference type="ARBA" id="ARBA00063658"/>
    </source>
</evidence>
<dbReference type="PANTHER" id="PTHR43875">
    <property type="entry name" value="MALTODEXTRIN IMPORT ATP-BINDING PROTEIN MSMX"/>
    <property type="match status" value="1"/>
</dbReference>
<dbReference type="Proteomes" id="UP000475545">
    <property type="component" value="Unassembled WGS sequence"/>
</dbReference>
<comment type="catalytic activity">
    <reaction evidence="8">
        <text>alpha,alpha-trehalose(out) + ATP + H2O = alpha,alpha-trehalose(in) + ADP + phosphate + H(+)</text>
        <dbReference type="Rhea" id="RHEA:75203"/>
        <dbReference type="ChEBI" id="CHEBI:15377"/>
        <dbReference type="ChEBI" id="CHEBI:15378"/>
        <dbReference type="ChEBI" id="CHEBI:16551"/>
        <dbReference type="ChEBI" id="CHEBI:30616"/>
        <dbReference type="ChEBI" id="CHEBI:43474"/>
        <dbReference type="ChEBI" id="CHEBI:456216"/>
    </reaction>
</comment>
<dbReference type="Pfam" id="PF00005">
    <property type="entry name" value="ABC_tran"/>
    <property type="match status" value="1"/>
</dbReference>
<keyword evidence="6" id="KW-1278">Translocase</keyword>
<dbReference type="GO" id="GO:0005524">
    <property type="term" value="F:ATP binding"/>
    <property type="evidence" value="ECO:0007669"/>
    <property type="project" value="UniProtKB-KW"/>
</dbReference>
<dbReference type="PROSITE" id="PS50893">
    <property type="entry name" value="ABC_TRANSPORTER_2"/>
    <property type="match status" value="1"/>
</dbReference>
<comment type="subcellular location">
    <subcellularLocation>
        <location evidence="1">Cell inner membrane</location>
        <topology evidence="1">Peripheral membrane protein</topology>
        <orientation evidence="1">Cytoplasmic side</orientation>
    </subcellularLocation>
</comment>
<comment type="caution">
    <text evidence="15">The sequence shown here is derived from an EMBL/GenBank/DDBJ whole genome shotgun (WGS) entry which is preliminary data.</text>
</comment>
<keyword evidence="2" id="KW-0813">Transport</keyword>
<keyword evidence="7" id="KW-0472">Membrane</keyword>
<keyword evidence="16" id="KW-1185">Reference proteome</keyword>
<evidence type="ECO:0000313" key="15">
    <source>
        <dbReference type="EMBL" id="MXP24202.1"/>
    </source>
</evidence>
<keyword evidence="5 15" id="KW-0067">ATP-binding</keyword>
<dbReference type="InterPro" id="IPR015853">
    <property type="entry name" value="ABC_transpr_FbpC"/>
</dbReference>
<dbReference type="InterPro" id="IPR003439">
    <property type="entry name" value="ABC_transporter-like_ATP-bd"/>
</dbReference>
<dbReference type="Pfam" id="PF08402">
    <property type="entry name" value="TOBE_2"/>
    <property type="match status" value="1"/>
</dbReference>
<evidence type="ECO:0000256" key="3">
    <source>
        <dbReference type="ARBA" id="ARBA00022475"/>
    </source>
</evidence>
<dbReference type="InterPro" id="IPR047641">
    <property type="entry name" value="ABC_transpr_MalK/UgpC-like"/>
</dbReference>
<evidence type="ECO:0000256" key="12">
    <source>
        <dbReference type="ARBA" id="ARBA00080647"/>
    </source>
</evidence>
<dbReference type="FunFam" id="3.40.50.300:FF:000042">
    <property type="entry name" value="Maltose/maltodextrin ABC transporter, ATP-binding protein"/>
    <property type="match status" value="1"/>
</dbReference>
<dbReference type="GO" id="GO:0016887">
    <property type="term" value="F:ATP hydrolysis activity"/>
    <property type="evidence" value="ECO:0007669"/>
    <property type="project" value="InterPro"/>
</dbReference>
<evidence type="ECO:0000256" key="9">
    <source>
        <dbReference type="ARBA" id="ARBA00056091"/>
    </source>
</evidence>
<dbReference type="PROSITE" id="PS00211">
    <property type="entry name" value="ABC_TRANSPORTER_1"/>
    <property type="match status" value="1"/>
</dbReference>
<dbReference type="SUPFAM" id="SSF52540">
    <property type="entry name" value="P-loop containing nucleoside triphosphate hydrolases"/>
    <property type="match status" value="1"/>
</dbReference>
<evidence type="ECO:0000256" key="7">
    <source>
        <dbReference type="ARBA" id="ARBA00023136"/>
    </source>
</evidence>
<dbReference type="InterPro" id="IPR008995">
    <property type="entry name" value="Mo/tungstate-bd_C_term_dom"/>
</dbReference>
<dbReference type="EMBL" id="WMBR01000009">
    <property type="protein sequence ID" value="MXP24202.1"/>
    <property type="molecule type" value="Genomic_DNA"/>
</dbReference>
<dbReference type="SMART" id="SM00382">
    <property type="entry name" value="AAA"/>
    <property type="match status" value="1"/>
</dbReference>
<dbReference type="GO" id="GO:0055052">
    <property type="term" value="C:ATP-binding cassette (ABC) transporter complex, substrate-binding subunit-containing"/>
    <property type="evidence" value="ECO:0007669"/>
    <property type="project" value="TreeGrafter"/>
</dbReference>